<organism evidence="1 2">
    <name type="scientific">Candidatus Taylorbacteria bacterium RIFCSPHIGHO2_01_FULL_46_22b</name>
    <dbReference type="NCBI Taxonomy" id="1802301"/>
    <lineage>
        <taxon>Bacteria</taxon>
        <taxon>Candidatus Tayloriibacteriota</taxon>
    </lineage>
</organism>
<gene>
    <name evidence="1" type="ORF">A2664_03255</name>
</gene>
<dbReference type="STRING" id="1802301.A2664_03255"/>
<accession>A0A1G2M3J4</accession>
<dbReference type="NCBIfam" id="TIGR03696">
    <property type="entry name" value="Rhs_assc_core"/>
    <property type="match status" value="1"/>
</dbReference>
<proteinExistence type="predicted"/>
<evidence type="ECO:0000313" key="1">
    <source>
        <dbReference type="EMBL" id="OHA17612.1"/>
    </source>
</evidence>
<dbReference type="EMBL" id="MHRF01000013">
    <property type="protein sequence ID" value="OHA17612.1"/>
    <property type="molecule type" value="Genomic_DNA"/>
</dbReference>
<dbReference type="Proteomes" id="UP000178873">
    <property type="component" value="Unassembled WGS sequence"/>
</dbReference>
<dbReference type="Gene3D" id="2.180.10.10">
    <property type="entry name" value="RHS repeat-associated core"/>
    <property type="match status" value="1"/>
</dbReference>
<protein>
    <recommendedName>
        <fullName evidence="3">RHS repeat-associated core domain-containing protein</fullName>
    </recommendedName>
</protein>
<comment type="caution">
    <text evidence="1">The sequence shown here is derived from an EMBL/GenBank/DDBJ whole genome shotgun (WGS) entry which is preliminary data.</text>
</comment>
<evidence type="ECO:0008006" key="3">
    <source>
        <dbReference type="Google" id="ProtNLM"/>
    </source>
</evidence>
<evidence type="ECO:0000313" key="2">
    <source>
        <dbReference type="Proteomes" id="UP000178873"/>
    </source>
</evidence>
<name>A0A1G2M3J4_9BACT</name>
<sequence>MTSCRPPILYYKLNSGYSDYTANGYNLTGTNDPTFSTTVPFIPGTGSSGQGDATTYYYSYATSTIPSRQFIQEMYDPISQLSYLNARFFDPVRGQFLSQDPAVVNISDQTLLVDPQQQNHYSYGRNNPLIYKDTGGEKVELFAREVPGIPWARHMYYKLTPNNPNDPGLKLPQGVPQGTEWFTMGAYNDKDVLNKDIGYQGQPEDQRNSDTSRTYKRNYSTILTPPNKGMSDTDFINLLSSEYEKINTGGEYYGLGTLPGFRMANSNNFVYTLGNNAGIGNQIRNFAMFQVTGIVPGSGTSIPTISFLQAVVNEIKGVVSSIQAQVNSLISN</sequence>
<dbReference type="InterPro" id="IPR022385">
    <property type="entry name" value="Rhs_assc_core"/>
</dbReference>
<reference evidence="1 2" key="1">
    <citation type="journal article" date="2016" name="Nat. Commun.">
        <title>Thousands of microbial genomes shed light on interconnected biogeochemical processes in an aquifer system.</title>
        <authorList>
            <person name="Anantharaman K."/>
            <person name="Brown C.T."/>
            <person name="Hug L.A."/>
            <person name="Sharon I."/>
            <person name="Castelle C.J."/>
            <person name="Probst A.J."/>
            <person name="Thomas B.C."/>
            <person name="Singh A."/>
            <person name="Wilkins M.J."/>
            <person name="Karaoz U."/>
            <person name="Brodie E.L."/>
            <person name="Williams K.H."/>
            <person name="Hubbard S.S."/>
            <person name="Banfield J.F."/>
        </authorList>
    </citation>
    <scope>NUCLEOTIDE SEQUENCE [LARGE SCALE GENOMIC DNA]</scope>
</reference>
<dbReference type="AlphaFoldDB" id="A0A1G2M3J4"/>